<feature type="compositionally biased region" description="Basic residues" evidence="1">
    <location>
        <begin position="269"/>
        <end position="278"/>
    </location>
</feature>
<evidence type="ECO:0000313" key="2">
    <source>
        <dbReference type="EMBL" id="KAF1976726.1"/>
    </source>
</evidence>
<dbReference type="AlphaFoldDB" id="A0A6A5VP80"/>
<feature type="compositionally biased region" description="Basic and acidic residues" evidence="1">
    <location>
        <begin position="258"/>
        <end position="268"/>
    </location>
</feature>
<proteinExistence type="predicted"/>
<gene>
    <name evidence="2" type="ORF">BU23DRAFT_565414</name>
</gene>
<keyword evidence="3" id="KW-1185">Reference proteome</keyword>
<evidence type="ECO:0000256" key="1">
    <source>
        <dbReference type="SAM" id="MobiDB-lite"/>
    </source>
</evidence>
<reference evidence="2" key="1">
    <citation type="journal article" date="2020" name="Stud. Mycol.">
        <title>101 Dothideomycetes genomes: a test case for predicting lifestyles and emergence of pathogens.</title>
        <authorList>
            <person name="Haridas S."/>
            <person name="Albert R."/>
            <person name="Binder M."/>
            <person name="Bloem J."/>
            <person name="Labutti K."/>
            <person name="Salamov A."/>
            <person name="Andreopoulos B."/>
            <person name="Baker S."/>
            <person name="Barry K."/>
            <person name="Bills G."/>
            <person name="Bluhm B."/>
            <person name="Cannon C."/>
            <person name="Castanera R."/>
            <person name="Culley D."/>
            <person name="Daum C."/>
            <person name="Ezra D."/>
            <person name="Gonzalez J."/>
            <person name="Henrissat B."/>
            <person name="Kuo A."/>
            <person name="Liang C."/>
            <person name="Lipzen A."/>
            <person name="Lutzoni F."/>
            <person name="Magnuson J."/>
            <person name="Mondo S."/>
            <person name="Nolan M."/>
            <person name="Ohm R."/>
            <person name="Pangilinan J."/>
            <person name="Park H.-J."/>
            <person name="Ramirez L."/>
            <person name="Alfaro M."/>
            <person name="Sun H."/>
            <person name="Tritt A."/>
            <person name="Yoshinaga Y."/>
            <person name="Zwiers L.-H."/>
            <person name="Turgeon B."/>
            <person name="Goodwin S."/>
            <person name="Spatafora J."/>
            <person name="Crous P."/>
            <person name="Grigoriev I."/>
        </authorList>
    </citation>
    <scope>NUCLEOTIDE SEQUENCE</scope>
    <source>
        <strain evidence="2">CBS 107.79</strain>
    </source>
</reference>
<feature type="compositionally biased region" description="Basic and acidic residues" evidence="1">
    <location>
        <begin position="213"/>
        <end position="228"/>
    </location>
</feature>
<name>A0A6A5VP80_9PLEO</name>
<dbReference type="EMBL" id="ML976665">
    <property type="protein sequence ID" value="KAF1976726.1"/>
    <property type="molecule type" value="Genomic_DNA"/>
</dbReference>
<organism evidence="2 3">
    <name type="scientific">Bimuria novae-zelandiae CBS 107.79</name>
    <dbReference type="NCBI Taxonomy" id="1447943"/>
    <lineage>
        <taxon>Eukaryota</taxon>
        <taxon>Fungi</taxon>
        <taxon>Dikarya</taxon>
        <taxon>Ascomycota</taxon>
        <taxon>Pezizomycotina</taxon>
        <taxon>Dothideomycetes</taxon>
        <taxon>Pleosporomycetidae</taxon>
        <taxon>Pleosporales</taxon>
        <taxon>Massarineae</taxon>
        <taxon>Didymosphaeriaceae</taxon>
        <taxon>Bimuria</taxon>
    </lineage>
</organism>
<protein>
    <submittedName>
        <fullName evidence="2">Uncharacterized protein</fullName>
    </submittedName>
</protein>
<sequence>MSDQASNKVRDAHRSNYRTMPQAFGDLIRPVFLNLARFSSALEYGRSAPQISEEPIILHLEIAPAMKVTAMSRGLECLIYSMSAHVKIYTFETIFIAHCNVSTLELRELHEAAHCDVSAKRNDKFWYDEHHGRGKLCLAFADDCDNTSILLIQAFPRILFKENQSIRTRLHNFEQAARAVSSQLHLQGVFVVGEKDEELHPAGSTLRGSADQHAFETSKREKGNKSDRGALSAVGKSAWPFAKISRTKKLEKAKKRKNKEDTKAPKSKDKTKKRNKGSKNKDTKGQ</sequence>
<accession>A0A6A5VP80</accession>
<dbReference type="Proteomes" id="UP000800036">
    <property type="component" value="Unassembled WGS sequence"/>
</dbReference>
<feature type="compositionally biased region" description="Basic residues" evidence="1">
    <location>
        <begin position="245"/>
        <end position="257"/>
    </location>
</feature>
<feature type="region of interest" description="Disordered" evidence="1">
    <location>
        <begin position="201"/>
        <end position="286"/>
    </location>
</feature>
<evidence type="ECO:0000313" key="3">
    <source>
        <dbReference type="Proteomes" id="UP000800036"/>
    </source>
</evidence>